<sequence length="504" mass="47899">MPLLLIVGPPQSGRSTTARALAAALPSPTLVVAPADALAGLHTPAAAGTAAAALAAAAPAAAAAAAAARASVREHVERHLSATTTVIVDGGTAIKGFRYELWCLARAARTPCAVVLTGGGEGGGLPDAHGVPLEVPEAHRHRWERPLFLAPLPPPAAAAAAATAAATAAASPGGGVAASGDNSGGGGGGVGGALPTWTATTATGAASHPTPGSAGWGAESPPLPPPPATLDVPAIAAALCGAASAPLAAATSTAPRAPVGGNTLAAVDAACRAVEAALLAAGEDAAAAACGGGGGGGGGLGGGGGVAGVPAGQPNTVGVVVGRAVTAGDLRRIRKAYVRLAGAGGAGGLDRGGEGGGVDAEAARYVAHLNVVLRGGEVGVGGGAGGAGGGSGSGGPPLGGRRRWVGGPRAIAGHLPAPAPLRFFLGGGGRDTAWYCPPLTAPPSSTRLVLCRCRPWGHRPPLRAASPYHRKGRGPRRRAVANAVGLAAPALLLAVALPPFLTVV</sequence>
<evidence type="ECO:0000313" key="1">
    <source>
        <dbReference type="EMBL" id="KAK1870274.1"/>
    </source>
</evidence>
<proteinExistence type="predicted"/>
<accession>A0ACC3CIZ7</accession>
<keyword evidence="2" id="KW-1185">Reference proteome</keyword>
<dbReference type="EMBL" id="CM020620">
    <property type="protein sequence ID" value="KAK1870274.1"/>
    <property type="molecule type" value="Genomic_DNA"/>
</dbReference>
<evidence type="ECO:0000313" key="2">
    <source>
        <dbReference type="Proteomes" id="UP000798662"/>
    </source>
</evidence>
<reference evidence="1" key="1">
    <citation type="submission" date="2019-11" db="EMBL/GenBank/DDBJ databases">
        <title>Nori genome reveals adaptations in red seaweeds to the harsh intertidal environment.</title>
        <authorList>
            <person name="Wang D."/>
            <person name="Mao Y."/>
        </authorList>
    </citation>
    <scope>NUCLEOTIDE SEQUENCE</scope>
    <source>
        <tissue evidence="1">Gametophyte</tissue>
    </source>
</reference>
<organism evidence="1 2">
    <name type="scientific">Pyropia yezoensis</name>
    <name type="common">Susabi-nori</name>
    <name type="synonym">Porphyra yezoensis</name>
    <dbReference type="NCBI Taxonomy" id="2788"/>
    <lineage>
        <taxon>Eukaryota</taxon>
        <taxon>Rhodophyta</taxon>
        <taxon>Bangiophyceae</taxon>
        <taxon>Bangiales</taxon>
        <taxon>Bangiaceae</taxon>
        <taxon>Pyropia</taxon>
    </lineage>
</organism>
<gene>
    <name evidence="1" type="ORF">I4F81_012736</name>
</gene>
<protein>
    <submittedName>
        <fullName evidence="1">Uncharacterized protein</fullName>
    </submittedName>
</protein>
<dbReference type="Proteomes" id="UP000798662">
    <property type="component" value="Chromosome 3"/>
</dbReference>
<comment type="caution">
    <text evidence="1">The sequence shown here is derived from an EMBL/GenBank/DDBJ whole genome shotgun (WGS) entry which is preliminary data.</text>
</comment>
<name>A0ACC3CIZ7_PYRYE</name>